<comment type="catalytic activity">
    <reaction evidence="24">
        <text>a 1,2-diacyl-sn-glycerol + ATP = a 1,2-diacyl-sn-glycero-3-phosphate + ADP + H(+)</text>
        <dbReference type="Rhea" id="RHEA:10272"/>
        <dbReference type="ChEBI" id="CHEBI:15378"/>
        <dbReference type="ChEBI" id="CHEBI:17815"/>
        <dbReference type="ChEBI" id="CHEBI:30616"/>
        <dbReference type="ChEBI" id="CHEBI:58608"/>
        <dbReference type="ChEBI" id="CHEBI:456216"/>
        <dbReference type="EC" id="2.7.1.107"/>
    </reaction>
</comment>
<evidence type="ECO:0000256" key="18">
    <source>
        <dbReference type="ARBA" id="ARBA00023209"/>
    </source>
</evidence>
<dbReference type="Proteomes" id="UP001347884">
    <property type="component" value="Unassembled WGS sequence"/>
</dbReference>
<dbReference type="GeneID" id="66254974"/>
<dbReference type="CDD" id="cd14264">
    <property type="entry name" value="DAGK_IM"/>
    <property type="match status" value="1"/>
</dbReference>
<keyword evidence="8 24" id="KW-0808">Transferase</keyword>
<feature type="binding site" evidence="22">
    <location>
        <begin position="94"/>
        <end position="95"/>
    </location>
    <ligand>
        <name>ATP</name>
        <dbReference type="ChEBI" id="CHEBI:30616"/>
    </ligand>
</feature>
<comment type="subcellular location">
    <subcellularLocation>
        <location evidence="1 24">Cell inner membrane</location>
        <topology evidence="1 24">Multi-pass membrane protein</topology>
    </subcellularLocation>
</comment>
<evidence type="ECO:0000256" key="12">
    <source>
        <dbReference type="ARBA" id="ARBA00022777"/>
    </source>
</evidence>
<dbReference type="PROSITE" id="PS01069">
    <property type="entry name" value="DAGK_PROKAR"/>
    <property type="match status" value="1"/>
</dbReference>
<dbReference type="Proteomes" id="UP000254620">
    <property type="component" value="Unassembled WGS sequence"/>
</dbReference>
<comment type="cofactor">
    <cofactor evidence="23">
        <name>Mg(2+)</name>
        <dbReference type="ChEBI" id="CHEBI:18420"/>
    </cofactor>
    <text evidence="23">Mn(2+), Zn(2+), Cd(2+) and Co(2+) support activity to lesser extents.</text>
</comment>
<gene>
    <name evidence="26" type="primary">dgkA</name>
    <name evidence="25" type="ORF">M5S13_07605</name>
    <name evidence="26" type="ORF">NCTC10926_01453</name>
</gene>
<dbReference type="GO" id="GO:0046872">
    <property type="term" value="F:metal ion binding"/>
    <property type="evidence" value="ECO:0007669"/>
    <property type="project" value="UniProtKB-KW"/>
</dbReference>
<dbReference type="InterPro" id="IPR000829">
    <property type="entry name" value="DAGK"/>
</dbReference>
<dbReference type="Gene3D" id="1.10.287.3610">
    <property type="match status" value="1"/>
</dbReference>
<dbReference type="RefSeq" id="WP_035687322.1">
    <property type="nucleotide sequence ID" value="NZ_CP034110.1"/>
</dbReference>
<evidence type="ECO:0000256" key="10">
    <source>
        <dbReference type="ARBA" id="ARBA00022723"/>
    </source>
</evidence>
<feature type="transmembrane region" description="Helical" evidence="24">
    <location>
        <begin position="96"/>
        <end position="117"/>
    </location>
</feature>
<keyword evidence="14 23" id="KW-0460">Magnesium</keyword>
<evidence type="ECO:0000256" key="11">
    <source>
        <dbReference type="ARBA" id="ARBA00022741"/>
    </source>
</evidence>
<keyword evidence="28" id="KW-1185">Reference proteome</keyword>
<keyword evidence="10 23" id="KW-0479">Metal-binding</keyword>
<proteinExistence type="inferred from homology"/>
<feature type="binding site" evidence="23">
    <location>
        <position position="76"/>
    </location>
    <ligand>
        <name>a divalent metal cation</name>
        <dbReference type="ChEBI" id="CHEBI:60240"/>
    </ligand>
</feature>
<evidence type="ECO:0000313" key="27">
    <source>
        <dbReference type="Proteomes" id="UP000254620"/>
    </source>
</evidence>
<dbReference type="PANTHER" id="PTHR34299:SF1">
    <property type="entry name" value="DIACYLGLYCEROL KINASE"/>
    <property type="match status" value="1"/>
</dbReference>
<feature type="binding site" evidence="21">
    <location>
        <position position="69"/>
    </location>
    <ligand>
        <name>substrate</name>
    </ligand>
</feature>
<dbReference type="GO" id="GO:0006654">
    <property type="term" value="P:phosphatidic acid biosynthetic process"/>
    <property type="evidence" value="ECO:0007669"/>
    <property type="project" value="InterPro"/>
</dbReference>
<keyword evidence="9 24" id="KW-0812">Transmembrane</keyword>
<keyword evidence="7 24" id="KW-0997">Cell inner membrane</keyword>
<evidence type="ECO:0000256" key="5">
    <source>
        <dbReference type="ARBA" id="ARBA00022475"/>
    </source>
</evidence>
<keyword evidence="12 24" id="KW-0418">Kinase</keyword>
<feature type="active site" description="Proton acceptor" evidence="20">
    <location>
        <position position="69"/>
    </location>
</feature>
<evidence type="ECO:0000313" key="28">
    <source>
        <dbReference type="Proteomes" id="UP001347884"/>
    </source>
</evidence>
<evidence type="ECO:0000313" key="26">
    <source>
        <dbReference type="EMBL" id="SUU98045.1"/>
    </source>
</evidence>
<comment type="caution">
    <text evidence="24">Lacks conserved residue(s) required for the propagation of feature annotation.</text>
</comment>
<evidence type="ECO:0000256" key="6">
    <source>
        <dbReference type="ARBA" id="ARBA00022516"/>
    </source>
</evidence>
<reference evidence="25" key="3">
    <citation type="submission" date="2022-05" db="EMBL/GenBank/DDBJ databases">
        <authorList>
            <person name="Chen Y."/>
            <person name="Zhu J."/>
            <person name="Zhu K."/>
        </authorList>
    </citation>
    <scope>NUCLEOTIDE SEQUENCE</scope>
    <source>
        <strain evidence="25">AV25</strain>
    </source>
</reference>
<evidence type="ECO:0000256" key="17">
    <source>
        <dbReference type="ARBA" id="ARBA00023136"/>
    </source>
</evidence>
<evidence type="ECO:0000256" key="7">
    <source>
        <dbReference type="ARBA" id="ARBA00022519"/>
    </source>
</evidence>
<dbReference type="InterPro" id="IPR036945">
    <property type="entry name" value="DAGK_sf"/>
</dbReference>
<dbReference type="GO" id="GO:0005886">
    <property type="term" value="C:plasma membrane"/>
    <property type="evidence" value="ECO:0007669"/>
    <property type="project" value="UniProtKB-SubCell"/>
</dbReference>
<comment type="function">
    <text evidence="24">Catalyzes the ATP-dependent phosphorylation of sn-l,2-diacylglycerol (DAG) to phosphatidic acid. Involved in the recycling of diacylglycerol produced as a by-product during membrane-derived oligosaccharide (MDO) biosynthesis.</text>
</comment>
<evidence type="ECO:0000256" key="23">
    <source>
        <dbReference type="PIRSR" id="PIRSR600829-4"/>
    </source>
</evidence>
<dbReference type="KEGG" id="apag:EIA51_01705"/>
<feature type="binding site" evidence="21">
    <location>
        <begin position="30"/>
        <end position="34"/>
    </location>
    <ligand>
        <name>substrate</name>
    </ligand>
</feature>
<feature type="transmembrane region" description="Helical" evidence="24">
    <location>
        <begin position="55"/>
        <end position="75"/>
    </location>
</feature>
<feature type="binding site" evidence="22">
    <location>
        <position position="76"/>
    </location>
    <ligand>
        <name>ATP</name>
        <dbReference type="ChEBI" id="CHEBI:30616"/>
    </ligand>
</feature>
<evidence type="ECO:0000256" key="14">
    <source>
        <dbReference type="ARBA" id="ARBA00022842"/>
    </source>
</evidence>
<feature type="binding site" evidence="22">
    <location>
        <begin position="85"/>
        <end position="87"/>
    </location>
    <ligand>
        <name>ATP</name>
        <dbReference type="ChEBI" id="CHEBI:30616"/>
    </ligand>
</feature>
<keyword evidence="19 24" id="KW-1208">Phospholipid metabolism</keyword>
<dbReference type="Pfam" id="PF01219">
    <property type="entry name" value="DAGK_prokar"/>
    <property type="match status" value="1"/>
</dbReference>
<evidence type="ECO:0000313" key="25">
    <source>
        <dbReference type="EMBL" id="MEE6041750.1"/>
    </source>
</evidence>
<evidence type="ECO:0000256" key="19">
    <source>
        <dbReference type="ARBA" id="ARBA00023264"/>
    </source>
</evidence>
<dbReference type="PANTHER" id="PTHR34299">
    <property type="entry name" value="DIACYLGLYCEROL KINASE"/>
    <property type="match status" value="1"/>
</dbReference>
<evidence type="ECO:0000256" key="24">
    <source>
        <dbReference type="RuleBase" id="RU363065"/>
    </source>
</evidence>
<keyword evidence="6" id="KW-0444">Lipid biosynthesis</keyword>
<keyword evidence="15 24" id="KW-1133">Transmembrane helix</keyword>
<dbReference type="GO" id="GO:0005524">
    <property type="term" value="F:ATP binding"/>
    <property type="evidence" value="ECO:0007669"/>
    <property type="project" value="UniProtKB-KW"/>
</dbReference>
<sequence length="118" mass="12727">MEKTTGLTHLIKSTGYSLKGLKSAFKNEAAFRHEVALSCILIPLAFFLANNKIELILMIGSVLLVLVVELLNSAVEAVVDRVGKEYHELSGRAKDLGSAAVFVALIIVGIVWGSTLFL</sequence>
<keyword evidence="17 24" id="KW-0472">Membrane</keyword>
<dbReference type="GO" id="GO:0004143">
    <property type="term" value="F:ATP-dependent diacylglycerol kinase activity"/>
    <property type="evidence" value="ECO:0007669"/>
    <property type="project" value="UniProtKB-EC"/>
</dbReference>
<reference evidence="25 28" key="2">
    <citation type="journal article" date="2022" name="Front. Microbiol.">
        <title>Commensal bacteria contribute to the growth of multidrug-resistant Avibacterium paragallinarum in chickens.</title>
        <authorList>
            <person name="Zhu J."/>
            <person name="Chen Y."/>
            <person name="Wu Y."/>
            <person name="Wang Y."/>
            <person name="Zhu K."/>
        </authorList>
    </citation>
    <scope>NUCLEOTIDE SEQUENCE [LARGE SCALE GENOMIC DNA]</scope>
    <source>
        <strain evidence="25 28">AV25</strain>
    </source>
</reference>
<evidence type="ECO:0000256" key="2">
    <source>
        <dbReference type="ARBA" id="ARBA00005967"/>
    </source>
</evidence>
<keyword evidence="11 22" id="KW-0547">Nucleotide-binding</keyword>
<keyword evidence="13 22" id="KW-0067">ATP-binding</keyword>
<comment type="similarity">
    <text evidence="2 24">Belongs to the bacterial diacylglycerol kinase family.</text>
</comment>
<evidence type="ECO:0000256" key="1">
    <source>
        <dbReference type="ARBA" id="ARBA00004429"/>
    </source>
</evidence>
<evidence type="ECO:0000256" key="13">
    <source>
        <dbReference type="ARBA" id="ARBA00022840"/>
    </source>
</evidence>
<dbReference type="EC" id="2.7.1.107" evidence="3 24"/>
<feature type="binding site" evidence="22">
    <location>
        <position position="16"/>
    </location>
    <ligand>
        <name>ATP</name>
        <dbReference type="ChEBI" id="CHEBI:30616"/>
    </ligand>
</feature>
<feature type="binding site" evidence="22">
    <location>
        <position position="28"/>
    </location>
    <ligand>
        <name>ATP</name>
        <dbReference type="ChEBI" id="CHEBI:30616"/>
    </ligand>
</feature>
<dbReference type="EMBL" id="UFSW01000001">
    <property type="protein sequence ID" value="SUU98045.1"/>
    <property type="molecule type" value="Genomic_DNA"/>
</dbReference>
<dbReference type="EMBL" id="JAMDKF010000015">
    <property type="protein sequence ID" value="MEE6041750.1"/>
    <property type="molecule type" value="Genomic_DNA"/>
</dbReference>
<dbReference type="InterPro" id="IPR033718">
    <property type="entry name" value="DAGK_prok"/>
</dbReference>
<feature type="binding site" evidence="21">
    <location>
        <position position="98"/>
    </location>
    <ligand>
        <name>substrate</name>
    </ligand>
</feature>
<evidence type="ECO:0000256" key="9">
    <source>
        <dbReference type="ARBA" id="ARBA00022692"/>
    </source>
</evidence>
<evidence type="ECO:0000256" key="20">
    <source>
        <dbReference type="PIRSR" id="PIRSR600829-1"/>
    </source>
</evidence>
<protein>
    <recommendedName>
        <fullName evidence="4 24">Diacylglycerol kinase</fullName>
        <ecNumber evidence="3 24">2.7.1.107</ecNumber>
    </recommendedName>
</protein>
<evidence type="ECO:0000256" key="22">
    <source>
        <dbReference type="PIRSR" id="PIRSR600829-3"/>
    </source>
</evidence>
<evidence type="ECO:0000256" key="4">
    <source>
        <dbReference type="ARBA" id="ARBA00017575"/>
    </source>
</evidence>
<organism evidence="26 27">
    <name type="scientific">Avibacterium paragallinarum</name>
    <name type="common">Haemophilus gallinarum</name>
    <dbReference type="NCBI Taxonomy" id="728"/>
    <lineage>
        <taxon>Bacteria</taxon>
        <taxon>Pseudomonadati</taxon>
        <taxon>Pseudomonadota</taxon>
        <taxon>Gammaproteobacteria</taxon>
        <taxon>Pasteurellales</taxon>
        <taxon>Pasteurellaceae</taxon>
        <taxon>Avibacterium</taxon>
    </lineage>
</organism>
<reference evidence="26 27" key="1">
    <citation type="submission" date="2018-06" db="EMBL/GenBank/DDBJ databases">
        <authorList>
            <consortium name="Pathogen Informatics"/>
            <person name="Doyle S."/>
        </authorList>
    </citation>
    <scope>NUCLEOTIDE SEQUENCE [LARGE SCALE GENOMIC DNA]</scope>
    <source>
        <strain evidence="26 27">NCTC10926</strain>
    </source>
</reference>
<dbReference type="AlphaFoldDB" id="A0A0F5EUR0"/>
<evidence type="ECO:0000256" key="8">
    <source>
        <dbReference type="ARBA" id="ARBA00022679"/>
    </source>
</evidence>
<evidence type="ECO:0000256" key="21">
    <source>
        <dbReference type="PIRSR" id="PIRSR600829-2"/>
    </source>
</evidence>
<name>A0A0F5EUR0_AVIPA</name>
<feature type="binding site" evidence="23">
    <location>
        <position position="28"/>
    </location>
    <ligand>
        <name>a divalent metal cation</name>
        <dbReference type="ChEBI" id="CHEBI:60240"/>
    </ligand>
</feature>
<keyword evidence="5" id="KW-1003">Cell membrane</keyword>
<accession>A0A0F5EUR0</accession>
<evidence type="ECO:0000256" key="15">
    <source>
        <dbReference type="ARBA" id="ARBA00022989"/>
    </source>
</evidence>
<keyword evidence="18" id="KW-0594">Phospholipid biosynthesis</keyword>
<evidence type="ECO:0000256" key="3">
    <source>
        <dbReference type="ARBA" id="ARBA00012133"/>
    </source>
</evidence>
<keyword evidence="16 24" id="KW-0443">Lipid metabolism</keyword>
<evidence type="ECO:0000256" key="16">
    <source>
        <dbReference type="ARBA" id="ARBA00023098"/>
    </source>
</evidence>